<dbReference type="InterPro" id="IPR018531">
    <property type="entry name" value="DUF1993"/>
</dbReference>
<dbReference type="Pfam" id="PF09351">
    <property type="entry name" value="DUF1993"/>
    <property type="match status" value="1"/>
</dbReference>
<organism evidence="1 2">
    <name type="scientific">Pestalotiopsis fici (strain W106-1 / CGMCC3.15140)</name>
    <dbReference type="NCBI Taxonomy" id="1229662"/>
    <lineage>
        <taxon>Eukaryota</taxon>
        <taxon>Fungi</taxon>
        <taxon>Dikarya</taxon>
        <taxon>Ascomycota</taxon>
        <taxon>Pezizomycotina</taxon>
        <taxon>Sordariomycetes</taxon>
        <taxon>Xylariomycetidae</taxon>
        <taxon>Amphisphaeriales</taxon>
        <taxon>Sporocadaceae</taxon>
        <taxon>Pestalotiopsis</taxon>
    </lineage>
</organism>
<dbReference type="InterPro" id="IPR034660">
    <property type="entry name" value="DinB/YfiT-like"/>
</dbReference>
<name>W3X9Z4_PESFW</name>
<dbReference type="PANTHER" id="PTHR36922:SF1">
    <property type="entry name" value="DUF1993 DOMAIN-CONTAINING PROTEIN"/>
    <property type="match status" value="1"/>
</dbReference>
<dbReference type="OrthoDB" id="3724345at2759"/>
<gene>
    <name evidence="1" type="ORF">PFICI_04756</name>
</gene>
<reference evidence="2" key="1">
    <citation type="journal article" date="2015" name="BMC Genomics">
        <title>Genomic and transcriptomic analysis of the endophytic fungus Pestalotiopsis fici reveals its lifestyle and high potential for synthesis of natural products.</title>
        <authorList>
            <person name="Wang X."/>
            <person name="Zhang X."/>
            <person name="Liu L."/>
            <person name="Xiang M."/>
            <person name="Wang W."/>
            <person name="Sun X."/>
            <person name="Che Y."/>
            <person name="Guo L."/>
            <person name="Liu G."/>
            <person name="Guo L."/>
            <person name="Wang C."/>
            <person name="Yin W.B."/>
            <person name="Stadler M."/>
            <person name="Zhang X."/>
            <person name="Liu X."/>
        </authorList>
    </citation>
    <scope>NUCLEOTIDE SEQUENCE [LARGE SCALE GENOMIC DNA]</scope>
    <source>
        <strain evidence="2">W106-1 / CGMCC3.15140</strain>
    </source>
</reference>
<dbReference type="AlphaFoldDB" id="W3X9Z4"/>
<dbReference type="Gene3D" id="1.20.120.450">
    <property type="entry name" value="dinb family like domain"/>
    <property type="match status" value="1"/>
</dbReference>
<dbReference type="Proteomes" id="UP000030651">
    <property type="component" value="Unassembled WGS sequence"/>
</dbReference>
<dbReference type="OMA" id="YDRINRT"/>
<evidence type="ECO:0000313" key="1">
    <source>
        <dbReference type="EMBL" id="ETS82880.1"/>
    </source>
</evidence>
<evidence type="ECO:0008006" key="3">
    <source>
        <dbReference type="Google" id="ProtNLM"/>
    </source>
</evidence>
<evidence type="ECO:0000313" key="2">
    <source>
        <dbReference type="Proteomes" id="UP000030651"/>
    </source>
</evidence>
<dbReference type="GeneID" id="19269769"/>
<dbReference type="InParanoid" id="W3X9Z4"/>
<dbReference type="SUPFAM" id="SSF109854">
    <property type="entry name" value="DinB/YfiT-like putative metalloenzymes"/>
    <property type="match status" value="1"/>
</dbReference>
<dbReference type="EMBL" id="KI912111">
    <property type="protein sequence ID" value="ETS82880.1"/>
    <property type="molecule type" value="Genomic_DNA"/>
</dbReference>
<keyword evidence="2" id="KW-1185">Reference proteome</keyword>
<sequence length="172" mass="19174">MATLSLADLVLSTFSKGLDVFAHILARAKEDAEERGIDVESLVEARIVEDQNPLSFQVHFASQVVRNNLGRLAGEEATPLESELKTFADLQKHIQDTIEILKSFNAEKAKGREGTEVNIRFRSQEHAITLQEMELNHALPNLFFHLTTAYSILRVKGVPLGKKDYLGGFLGK</sequence>
<dbReference type="eggNOG" id="ENOG502SRAW">
    <property type="taxonomic scope" value="Eukaryota"/>
</dbReference>
<accession>W3X9Z4</accession>
<dbReference type="HOGENOM" id="CLU_090929_1_0_1"/>
<protein>
    <recommendedName>
        <fullName evidence="3">DUF1993 domain-containing protein</fullName>
    </recommendedName>
</protein>
<dbReference type="PANTHER" id="PTHR36922">
    <property type="entry name" value="BLL2446 PROTEIN"/>
    <property type="match status" value="1"/>
</dbReference>
<dbReference type="RefSeq" id="XP_007831528.1">
    <property type="nucleotide sequence ID" value="XM_007833337.1"/>
</dbReference>
<dbReference type="STRING" id="1229662.W3X9Z4"/>
<dbReference type="KEGG" id="pfy:PFICI_04756"/>
<proteinExistence type="predicted"/>